<evidence type="ECO:0000313" key="5">
    <source>
        <dbReference type="EMBL" id="MCB5362680.1"/>
    </source>
</evidence>
<dbReference type="PANTHER" id="PTHR36511:SF4">
    <property type="entry name" value="ANTITOXIN MQSA"/>
    <property type="match status" value="1"/>
</dbReference>
<dbReference type="PANTHER" id="PTHR36511">
    <property type="entry name" value="MERR FAMILY BACTERIAL REGULATORY PROTEIN"/>
    <property type="match status" value="1"/>
</dbReference>
<feature type="domain" description="HTH cro/C1-type" evidence="4">
    <location>
        <begin position="74"/>
        <end position="127"/>
    </location>
</feature>
<dbReference type="Pfam" id="PF15731">
    <property type="entry name" value="MqsA_antitoxin"/>
    <property type="match status" value="1"/>
</dbReference>
<reference evidence="5 6" key="1">
    <citation type="submission" date="2020-07" db="EMBL/GenBank/DDBJ databases">
        <title>Pusillimonas sp. nov., isolated from poultry manure in Taiwan.</title>
        <authorList>
            <person name="Lin S.-Y."/>
            <person name="Tang Y.-S."/>
            <person name="Young C.-C."/>
        </authorList>
    </citation>
    <scope>NUCLEOTIDE SEQUENCE [LARGE SCALE GENOMIC DNA]</scope>
    <source>
        <strain evidence="5 6">CC-YST705</strain>
    </source>
</reference>
<dbReference type="Proteomes" id="UP000776983">
    <property type="component" value="Unassembled WGS sequence"/>
</dbReference>
<organism evidence="5 6">
    <name type="scientific">Mesopusillimonas faecipullorum</name>
    <dbReference type="NCBI Taxonomy" id="2755040"/>
    <lineage>
        <taxon>Bacteria</taxon>
        <taxon>Pseudomonadati</taxon>
        <taxon>Pseudomonadota</taxon>
        <taxon>Betaproteobacteria</taxon>
        <taxon>Burkholderiales</taxon>
        <taxon>Alcaligenaceae</taxon>
        <taxon>Mesopusillimonas</taxon>
    </lineage>
</organism>
<dbReference type="SMART" id="SM00530">
    <property type="entry name" value="HTH_XRE"/>
    <property type="match status" value="1"/>
</dbReference>
<sequence>MTKKHICGVCGSNHFSAFSGETLFIDNETPVSNLSGMRCDKCGEMYLDVDSQDRYTEASNALVLAQREAEQKELTRIRKKLKLTQHQAAMLTGGGHNAFGRYERGEARPMPAVVNLFKLLDAHPELLKEIRR</sequence>
<dbReference type="SUPFAM" id="SSF47413">
    <property type="entry name" value="lambda repressor-like DNA-binding domains"/>
    <property type="match status" value="1"/>
</dbReference>
<dbReference type="InterPro" id="IPR052359">
    <property type="entry name" value="HTH-type_reg/antitoxin"/>
</dbReference>
<keyword evidence="1" id="KW-0805">Transcription regulation</keyword>
<dbReference type="NCBIfam" id="TIGR03830">
    <property type="entry name" value="CxxCG_CxxCG_HTH"/>
    <property type="match status" value="1"/>
</dbReference>
<proteinExistence type="predicted"/>
<name>A0ABS8C9H2_9BURK</name>
<protein>
    <submittedName>
        <fullName evidence="5">Type II toxin-antitoxin system MqsA family antitoxin</fullName>
    </submittedName>
</protein>
<dbReference type="PROSITE" id="PS50943">
    <property type="entry name" value="HTH_CROC1"/>
    <property type="match status" value="1"/>
</dbReference>
<evidence type="ECO:0000256" key="1">
    <source>
        <dbReference type="ARBA" id="ARBA00023015"/>
    </source>
</evidence>
<comment type="caution">
    <text evidence="5">The sequence shown here is derived from an EMBL/GenBank/DDBJ whole genome shotgun (WGS) entry which is preliminary data.</text>
</comment>
<dbReference type="EMBL" id="JACDXW010000001">
    <property type="protein sequence ID" value="MCB5362680.1"/>
    <property type="molecule type" value="Genomic_DNA"/>
</dbReference>
<dbReference type="InterPro" id="IPR032758">
    <property type="entry name" value="MqsA/HigA-2"/>
</dbReference>
<dbReference type="InterPro" id="IPR001387">
    <property type="entry name" value="Cro/C1-type_HTH"/>
</dbReference>
<accession>A0ABS8C9H2</accession>
<evidence type="ECO:0000259" key="4">
    <source>
        <dbReference type="PROSITE" id="PS50943"/>
    </source>
</evidence>
<keyword evidence="3" id="KW-0804">Transcription</keyword>
<dbReference type="Gene3D" id="1.10.260.40">
    <property type="entry name" value="lambda repressor-like DNA-binding domains"/>
    <property type="match status" value="1"/>
</dbReference>
<evidence type="ECO:0000256" key="2">
    <source>
        <dbReference type="ARBA" id="ARBA00023125"/>
    </source>
</evidence>
<dbReference type="InterPro" id="IPR010982">
    <property type="entry name" value="Lambda_DNA-bd_dom_sf"/>
</dbReference>
<evidence type="ECO:0000256" key="3">
    <source>
        <dbReference type="ARBA" id="ARBA00023163"/>
    </source>
</evidence>
<keyword evidence="6" id="KW-1185">Reference proteome</keyword>
<gene>
    <name evidence="5" type="ORF">H0484_02775</name>
</gene>
<evidence type="ECO:0000313" key="6">
    <source>
        <dbReference type="Proteomes" id="UP000776983"/>
    </source>
</evidence>
<keyword evidence="2" id="KW-0238">DNA-binding</keyword>
<dbReference type="CDD" id="cd00093">
    <property type="entry name" value="HTH_XRE"/>
    <property type="match status" value="1"/>
</dbReference>
<dbReference type="InterPro" id="IPR022452">
    <property type="entry name" value="MqsA"/>
</dbReference>
<dbReference type="RefSeq" id="WP_226952903.1">
    <property type="nucleotide sequence ID" value="NZ_JACDXW010000001.1"/>
</dbReference>